<evidence type="ECO:0000256" key="9">
    <source>
        <dbReference type="ARBA" id="ARBA00023049"/>
    </source>
</evidence>
<dbReference type="GO" id="GO:0008237">
    <property type="term" value="F:metallopeptidase activity"/>
    <property type="evidence" value="ECO:0007669"/>
    <property type="project" value="UniProtKB-KW"/>
</dbReference>
<name>A0A1G6EHQ5_9BACT</name>
<comment type="similarity">
    <text evidence="4">Belongs to the peptidase M29 family.</text>
</comment>
<evidence type="ECO:0000256" key="4">
    <source>
        <dbReference type="ARBA" id="ARBA00008236"/>
    </source>
</evidence>
<dbReference type="RefSeq" id="WP_092123183.1">
    <property type="nucleotide sequence ID" value="NZ_FMXO01000018.1"/>
</dbReference>
<sequence length="420" mass="46982">MHALHQNTKSPGSELPGIDQELFSTEELERYADVLIWAAELSRGQSFKTSETILIEYDLLARTLAETLYTRILERGLVPVQHQRATATMELSYLSNANNRRLHVLAPGELERKGGVNGLIRILAPQTLTHLETIAPELLARREAARARLREMLFFREVAHLMGRTVAVYPTPALADAAGLSLADYAAQVRRACMLGSDDPVRDWKRFQRKQAETLAWLNGLGIKRLQVQSQNVDLNLQLGADRQWVGLTGRNIPSFEIYTSPDCRLTEGIFRTDQVLYVGGVPVENVRLTFMQGRVVRVQAHGGAERLRRFMALDDGAWRVGEFSLTSRDHSTIKEYMATTLYDENIGGKSGNCHIALGASHPDAYAGAPADFTHFRRLELGFNESTQHWDLVNTEPKRVTATLADGARKVIYAEGVFTD</sequence>
<keyword evidence="8" id="KW-0378">Hydrolase</keyword>
<comment type="cofactor">
    <cofactor evidence="1">
        <name>Co(2+)</name>
        <dbReference type="ChEBI" id="CHEBI:48828"/>
    </cofactor>
</comment>
<dbReference type="EMBL" id="FMXO01000018">
    <property type="protein sequence ID" value="SDB56495.1"/>
    <property type="molecule type" value="Genomic_DNA"/>
</dbReference>
<evidence type="ECO:0000256" key="3">
    <source>
        <dbReference type="ARBA" id="ARBA00001947"/>
    </source>
</evidence>
<dbReference type="GO" id="GO:0004177">
    <property type="term" value="F:aminopeptidase activity"/>
    <property type="evidence" value="ECO:0007669"/>
    <property type="project" value="UniProtKB-KW"/>
</dbReference>
<dbReference type="GO" id="GO:0006508">
    <property type="term" value="P:proteolysis"/>
    <property type="evidence" value="ECO:0007669"/>
    <property type="project" value="UniProtKB-KW"/>
</dbReference>
<reference evidence="10 11" key="1">
    <citation type="submission" date="2016-10" db="EMBL/GenBank/DDBJ databases">
        <authorList>
            <person name="de Groot N.N."/>
        </authorList>
    </citation>
    <scope>NUCLEOTIDE SEQUENCE [LARGE SCALE GENOMIC DNA]</scope>
    <source>
        <strain evidence="10 11">ASO4-2</strain>
    </source>
</reference>
<evidence type="ECO:0000256" key="6">
    <source>
        <dbReference type="ARBA" id="ARBA00022670"/>
    </source>
</evidence>
<keyword evidence="9" id="KW-0482">Metalloprotease</keyword>
<evidence type="ECO:0000256" key="7">
    <source>
        <dbReference type="ARBA" id="ARBA00022723"/>
    </source>
</evidence>
<dbReference type="InterPro" id="IPR052170">
    <property type="entry name" value="M29_Exopeptidase"/>
</dbReference>
<dbReference type="GO" id="GO:0046872">
    <property type="term" value="F:metal ion binding"/>
    <property type="evidence" value="ECO:0007669"/>
    <property type="project" value="UniProtKB-KW"/>
</dbReference>
<evidence type="ECO:0000256" key="5">
    <source>
        <dbReference type="ARBA" id="ARBA00022438"/>
    </source>
</evidence>
<keyword evidence="11" id="KW-1185">Reference proteome</keyword>
<dbReference type="InterPro" id="IPR000787">
    <property type="entry name" value="Peptidase_M29"/>
</dbReference>
<dbReference type="InterPro" id="IPR035097">
    <property type="entry name" value="M29_N-terminal"/>
</dbReference>
<dbReference type="PANTHER" id="PTHR34448">
    <property type="entry name" value="AMINOPEPTIDASE"/>
    <property type="match status" value="1"/>
</dbReference>
<organism evidence="10 11">
    <name type="scientific">Desulfonatronum thiosulfatophilum</name>
    <dbReference type="NCBI Taxonomy" id="617002"/>
    <lineage>
        <taxon>Bacteria</taxon>
        <taxon>Pseudomonadati</taxon>
        <taxon>Thermodesulfobacteriota</taxon>
        <taxon>Desulfovibrionia</taxon>
        <taxon>Desulfovibrionales</taxon>
        <taxon>Desulfonatronaceae</taxon>
        <taxon>Desulfonatronum</taxon>
    </lineage>
</organism>
<dbReference type="Gene3D" id="3.40.1830.10">
    <property type="entry name" value="Thermophilic metalloprotease (M29)"/>
    <property type="match status" value="1"/>
</dbReference>
<dbReference type="PANTHER" id="PTHR34448:SF3">
    <property type="entry name" value="AMINOPEPTIDASE AMPS"/>
    <property type="match status" value="1"/>
</dbReference>
<keyword evidence="6" id="KW-0645">Protease</keyword>
<dbReference type="OrthoDB" id="9803993at2"/>
<dbReference type="SUPFAM" id="SSF144052">
    <property type="entry name" value="Thermophilic metalloprotease-like"/>
    <property type="match status" value="1"/>
</dbReference>
<accession>A0A1G6EHQ5</accession>
<evidence type="ECO:0000256" key="1">
    <source>
        <dbReference type="ARBA" id="ARBA00001941"/>
    </source>
</evidence>
<keyword evidence="5 10" id="KW-0031">Aminopeptidase</keyword>
<dbReference type="Proteomes" id="UP000198771">
    <property type="component" value="Unassembled WGS sequence"/>
</dbReference>
<comment type="cofactor">
    <cofactor evidence="3">
        <name>Zn(2+)</name>
        <dbReference type="ChEBI" id="CHEBI:29105"/>
    </cofactor>
</comment>
<keyword evidence="7" id="KW-0479">Metal-binding</keyword>
<dbReference type="Pfam" id="PF02073">
    <property type="entry name" value="Peptidase_M29"/>
    <property type="match status" value="1"/>
</dbReference>
<proteinExistence type="inferred from homology"/>
<dbReference type="STRING" id="617002.SAMN05660653_02822"/>
<evidence type="ECO:0000256" key="8">
    <source>
        <dbReference type="ARBA" id="ARBA00022801"/>
    </source>
</evidence>
<protein>
    <submittedName>
        <fullName evidence="10">Leucyl aminopeptidase (Aminopeptidase T)</fullName>
    </submittedName>
</protein>
<evidence type="ECO:0000313" key="10">
    <source>
        <dbReference type="EMBL" id="SDB56495.1"/>
    </source>
</evidence>
<dbReference type="AlphaFoldDB" id="A0A1G6EHQ5"/>
<evidence type="ECO:0000256" key="2">
    <source>
        <dbReference type="ARBA" id="ARBA00001946"/>
    </source>
</evidence>
<comment type="cofactor">
    <cofactor evidence="2">
        <name>Mg(2+)</name>
        <dbReference type="ChEBI" id="CHEBI:18420"/>
    </cofactor>
</comment>
<evidence type="ECO:0000313" key="11">
    <source>
        <dbReference type="Proteomes" id="UP000198771"/>
    </source>
</evidence>
<gene>
    <name evidence="10" type="ORF">SAMN05660653_02822</name>
</gene>
<dbReference type="PRINTS" id="PR00919">
    <property type="entry name" value="THERMOPTASE"/>
</dbReference>